<dbReference type="InterPro" id="IPR051266">
    <property type="entry name" value="CLCR"/>
</dbReference>
<dbReference type="SMART" id="SM00327">
    <property type="entry name" value="VWA"/>
    <property type="match status" value="1"/>
</dbReference>
<dbReference type="EMBL" id="BFAA01023978">
    <property type="protein sequence ID" value="GCB81244.1"/>
    <property type="molecule type" value="Genomic_DNA"/>
</dbReference>
<proteinExistence type="predicted"/>
<reference evidence="3 4" key="1">
    <citation type="journal article" date="2018" name="Nat. Ecol. Evol.">
        <title>Shark genomes provide insights into elasmobranch evolution and the origin of vertebrates.</title>
        <authorList>
            <person name="Hara Y"/>
            <person name="Yamaguchi K"/>
            <person name="Onimaru K"/>
            <person name="Kadota M"/>
            <person name="Koyanagi M"/>
            <person name="Keeley SD"/>
            <person name="Tatsumi K"/>
            <person name="Tanaka K"/>
            <person name="Motone F"/>
            <person name="Kageyama Y"/>
            <person name="Nozu R"/>
            <person name="Adachi N"/>
            <person name="Nishimura O"/>
            <person name="Nakagawa R"/>
            <person name="Tanegashima C"/>
            <person name="Kiyatake I"/>
            <person name="Matsumoto R"/>
            <person name="Murakumo K"/>
            <person name="Nishida K"/>
            <person name="Terakita A"/>
            <person name="Kuratani S"/>
            <person name="Sato K"/>
            <person name="Hyodo S Kuraku.S."/>
        </authorList>
    </citation>
    <scope>NUCLEOTIDE SEQUENCE [LARGE SCALE GENOMIC DNA]</scope>
</reference>
<name>A0A401Q768_SCYTO</name>
<evidence type="ECO:0000256" key="1">
    <source>
        <dbReference type="SAM" id="SignalP"/>
    </source>
</evidence>
<sequence>ENRINRLGQAAAIFLLQIVEVQSKVGIVTFSSDASIQTHLKLIDNDDVRKELVLLLPTSASGGTNICAGVQAGFEVLCGDDGATRGDEIVLLTDGEDGGISSCFAEVKQSGAVVHTIALGPSAAAELEQLSNMTGGLHFAATDNVDTSGLIDAFTGLVSGNDDISQQSIQVGLRSENEFRIVPLPTQ</sequence>
<dbReference type="GO" id="GO:0005229">
    <property type="term" value="F:intracellularly calcium-gated chloride channel activity"/>
    <property type="evidence" value="ECO:0007669"/>
    <property type="project" value="TreeGrafter"/>
</dbReference>
<feature type="chain" id="PRO_5019475942" description="VWFA domain-containing protein" evidence="1">
    <location>
        <begin position="24"/>
        <end position="187"/>
    </location>
</feature>
<protein>
    <recommendedName>
        <fullName evidence="2">VWFA domain-containing protein</fullName>
    </recommendedName>
</protein>
<feature type="signal peptide" evidence="1">
    <location>
        <begin position="1"/>
        <end position="23"/>
    </location>
</feature>
<dbReference type="Gene3D" id="3.40.50.410">
    <property type="entry name" value="von Willebrand factor, type A domain"/>
    <property type="match status" value="1"/>
</dbReference>
<organism evidence="3 4">
    <name type="scientific">Scyliorhinus torazame</name>
    <name type="common">Cloudy catshark</name>
    <name type="synonym">Catulus torazame</name>
    <dbReference type="NCBI Taxonomy" id="75743"/>
    <lineage>
        <taxon>Eukaryota</taxon>
        <taxon>Metazoa</taxon>
        <taxon>Chordata</taxon>
        <taxon>Craniata</taxon>
        <taxon>Vertebrata</taxon>
        <taxon>Chondrichthyes</taxon>
        <taxon>Elasmobranchii</taxon>
        <taxon>Galeomorphii</taxon>
        <taxon>Galeoidea</taxon>
        <taxon>Carcharhiniformes</taxon>
        <taxon>Scyliorhinidae</taxon>
        <taxon>Scyliorhinus</taxon>
    </lineage>
</organism>
<feature type="non-terminal residue" evidence="3">
    <location>
        <position position="1"/>
    </location>
</feature>
<gene>
    <name evidence="3" type="ORF">scyTo_0022779</name>
</gene>
<feature type="domain" description="VWFA" evidence="2">
    <location>
        <begin position="1"/>
        <end position="157"/>
    </location>
</feature>
<dbReference type="InterPro" id="IPR036465">
    <property type="entry name" value="vWFA_dom_sf"/>
</dbReference>
<evidence type="ECO:0000259" key="2">
    <source>
        <dbReference type="PROSITE" id="PS50234"/>
    </source>
</evidence>
<dbReference type="OrthoDB" id="687730at2759"/>
<evidence type="ECO:0000313" key="4">
    <source>
        <dbReference type="Proteomes" id="UP000288216"/>
    </source>
</evidence>
<dbReference type="PANTHER" id="PTHR10579:SF42">
    <property type="entry name" value="CHLORIDE CHANNEL ACCESSORY 3B"/>
    <property type="match status" value="1"/>
</dbReference>
<dbReference type="OMA" id="CESHTEP"/>
<dbReference type="CDD" id="cd00198">
    <property type="entry name" value="vWFA"/>
    <property type="match status" value="1"/>
</dbReference>
<dbReference type="AlphaFoldDB" id="A0A401Q768"/>
<dbReference type="Pfam" id="PF00092">
    <property type="entry name" value="VWA"/>
    <property type="match status" value="1"/>
</dbReference>
<dbReference type="PANTHER" id="PTHR10579">
    <property type="entry name" value="CALCIUM-ACTIVATED CHLORIDE CHANNEL REGULATOR"/>
    <property type="match status" value="1"/>
</dbReference>
<dbReference type="STRING" id="75743.A0A401Q768"/>
<dbReference type="InterPro" id="IPR002035">
    <property type="entry name" value="VWF_A"/>
</dbReference>
<dbReference type="Proteomes" id="UP000288216">
    <property type="component" value="Unassembled WGS sequence"/>
</dbReference>
<keyword evidence="4" id="KW-1185">Reference proteome</keyword>
<comment type="caution">
    <text evidence="3">The sequence shown here is derived from an EMBL/GenBank/DDBJ whole genome shotgun (WGS) entry which is preliminary data.</text>
</comment>
<dbReference type="SUPFAM" id="SSF53300">
    <property type="entry name" value="vWA-like"/>
    <property type="match status" value="1"/>
</dbReference>
<accession>A0A401Q768</accession>
<evidence type="ECO:0000313" key="3">
    <source>
        <dbReference type="EMBL" id="GCB81244.1"/>
    </source>
</evidence>
<keyword evidence="1" id="KW-0732">Signal</keyword>
<dbReference type="PROSITE" id="PS50234">
    <property type="entry name" value="VWFA"/>
    <property type="match status" value="1"/>
</dbReference>
<dbReference type="GO" id="GO:0005886">
    <property type="term" value="C:plasma membrane"/>
    <property type="evidence" value="ECO:0007669"/>
    <property type="project" value="TreeGrafter"/>
</dbReference>